<accession>A0A5C1ALV9</accession>
<organism evidence="1 2">
    <name type="scientific">Limnoglobus roseus</name>
    <dbReference type="NCBI Taxonomy" id="2598579"/>
    <lineage>
        <taxon>Bacteria</taxon>
        <taxon>Pseudomonadati</taxon>
        <taxon>Planctomycetota</taxon>
        <taxon>Planctomycetia</taxon>
        <taxon>Gemmatales</taxon>
        <taxon>Gemmataceae</taxon>
        <taxon>Limnoglobus</taxon>
    </lineage>
</organism>
<dbReference type="AlphaFoldDB" id="A0A5C1ALV9"/>
<evidence type="ECO:0000313" key="1">
    <source>
        <dbReference type="EMBL" id="QEL19555.1"/>
    </source>
</evidence>
<dbReference type="Proteomes" id="UP000324974">
    <property type="component" value="Chromosome"/>
</dbReference>
<sequence length="131" mass="13720">MLVHKISGSGSALGGTAGRADLLANPSGYKVAGLLLHNVMELDETRYYRNRHNGEMNKGERCTLLKKGRVTTNKVTGTPAVDDVAYLTSNGTLTPTVSATGGVVATPKVGQFASLKNEDGYATVDVDLPIA</sequence>
<dbReference type="RefSeq" id="WP_149113932.1">
    <property type="nucleotide sequence ID" value="NZ_CP042425.1"/>
</dbReference>
<name>A0A5C1ALV9_9BACT</name>
<evidence type="ECO:0000313" key="2">
    <source>
        <dbReference type="Proteomes" id="UP000324974"/>
    </source>
</evidence>
<reference evidence="2" key="1">
    <citation type="submission" date="2019-08" db="EMBL/GenBank/DDBJ databases">
        <title>Limnoglobus roseus gen. nov., sp. nov., a novel freshwater planctomycete with a giant genome from the family Gemmataceae.</title>
        <authorList>
            <person name="Kulichevskaya I.S."/>
            <person name="Naumoff D.G."/>
            <person name="Miroshnikov K."/>
            <person name="Ivanova A."/>
            <person name="Philippov D.A."/>
            <person name="Hakobyan A."/>
            <person name="Rijpstra I.C."/>
            <person name="Sinninghe Damste J.S."/>
            <person name="Liesack W."/>
            <person name="Dedysh S.N."/>
        </authorList>
    </citation>
    <scope>NUCLEOTIDE SEQUENCE [LARGE SCALE GENOMIC DNA]</scope>
    <source>
        <strain evidence="2">PX52</strain>
    </source>
</reference>
<gene>
    <name evidence="1" type="ORF">PX52LOC_06631</name>
</gene>
<keyword evidence="2" id="KW-1185">Reference proteome</keyword>
<protein>
    <submittedName>
        <fullName evidence="1">Uncharacterized protein</fullName>
    </submittedName>
</protein>
<dbReference type="EMBL" id="CP042425">
    <property type="protein sequence ID" value="QEL19555.1"/>
    <property type="molecule type" value="Genomic_DNA"/>
</dbReference>
<proteinExistence type="predicted"/>
<dbReference type="KEGG" id="lrs:PX52LOC_06631"/>